<dbReference type="Gene3D" id="1.10.10.10">
    <property type="entry name" value="Winged helix-like DNA-binding domain superfamily/Winged helix DNA-binding domain"/>
    <property type="match status" value="1"/>
</dbReference>
<comment type="similarity">
    <text evidence="1">Belongs to the LysR transcriptional regulatory family.</text>
</comment>
<dbReference type="Pfam" id="PF00126">
    <property type="entry name" value="HTH_1"/>
    <property type="match status" value="1"/>
</dbReference>
<organism evidence="6 7">
    <name type="scientific">Gimibacter soli</name>
    <dbReference type="NCBI Taxonomy" id="3024400"/>
    <lineage>
        <taxon>Bacteria</taxon>
        <taxon>Pseudomonadati</taxon>
        <taxon>Pseudomonadota</taxon>
        <taxon>Alphaproteobacteria</taxon>
        <taxon>Kordiimonadales</taxon>
        <taxon>Temperatibacteraceae</taxon>
        <taxon>Gimibacter</taxon>
    </lineage>
</organism>
<sequence>MEYRLRTLSGLLAFEAAARHGSLTAAAQELARTQSAVSQQVKGLEEEIGLPLFVRRPREIVTTPAGRELADAVTAALAGINSTIAGLKRRNEPNVLRITVYQSFAINWLIPRLSSFSQQHPELDLRLNADDRPFDLVAEGYDLAIRGGWIDRMPPNTVPVRVEQVMPVYAPGLTNGDDITVETLIRYPLLEIEGRNFWTEWMELNGIQGPVVSAGKAYSHSGMMVQAAMTGAGVALAPLTIAAEALRRGHLKCVKGKPFKSGYGLYMLTAECPPPPKVEWFTDWIRAEMEAMEAELCPYLA</sequence>
<proteinExistence type="inferred from homology"/>
<name>A0AAE9XUE5_9PROT</name>
<dbReference type="SUPFAM" id="SSF53850">
    <property type="entry name" value="Periplasmic binding protein-like II"/>
    <property type="match status" value="1"/>
</dbReference>
<evidence type="ECO:0000256" key="3">
    <source>
        <dbReference type="ARBA" id="ARBA00023125"/>
    </source>
</evidence>
<dbReference type="GO" id="GO:0006351">
    <property type="term" value="P:DNA-templated transcription"/>
    <property type="evidence" value="ECO:0007669"/>
    <property type="project" value="TreeGrafter"/>
</dbReference>
<dbReference type="GO" id="GO:0043565">
    <property type="term" value="F:sequence-specific DNA binding"/>
    <property type="evidence" value="ECO:0007669"/>
    <property type="project" value="TreeGrafter"/>
</dbReference>
<feature type="domain" description="HTH lysR-type" evidence="5">
    <location>
        <begin position="1"/>
        <end position="63"/>
    </location>
</feature>
<keyword evidence="4" id="KW-0804">Transcription</keyword>
<gene>
    <name evidence="6" type="ORF">PH603_05460</name>
</gene>
<dbReference type="EMBL" id="CP116805">
    <property type="protein sequence ID" value="WCL55206.1"/>
    <property type="molecule type" value="Genomic_DNA"/>
</dbReference>
<accession>A0AAE9XUE5</accession>
<protein>
    <submittedName>
        <fullName evidence="6">LysR substrate-binding domain-containing protein</fullName>
    </submittedName>
</protein>
<keyword evidence="7" id="KW-1185">Reference proteome</keyword>
<keyword evidence="3" id="KW-0238">DNA-binding</keyword>
<keyword evidence="2" id="KW-0805">Transcription regulation</keyword>
<evidence type="ECO:0000256" key="2">
    <source>
        <dbReference type="ARBA" id="ARBA00023015"/>
    </source>
</evidence>
<dbReference type="PRINTS" id="PR00039">
    <property type="entry name" value="HTHLYSR"/>
</dbReference>
<evidence type="ECO:0000313" key="7">
    <source>
        <dbReference type="Proteomes" id="UP001217500"/>
    </source>
</evidence>
<dbReference type="PANTHER" id="PTHR30537:SF74">
    <property type="entry name" value="HTH-TYPE TRANSCRIPTIONAL REGULATOR TRPI"/>
    <property type="match status" value="1"/>
</dbReference>
<dbReference type="PROSITE" id="PS50931">
    <property type="entry name" value="HTH_LYSR"/>
    <property type="match status" value="1"/>
</dbReference>
<dbReference type="KEGG" id="gso:PH603_05460"/>
<dbReference type="InterPro" id="IPR005119">
    <property type="entry name" value="LysR_subst-bd"/>
</dbReference>
<dbReference type="InterPro" id="IPR036390">
    <property type="entry name" value="WH_DNA-bd_sf"/>
</dbReference>
<evidence type="ECO:0000256" key="4">
    <source>
        <dbReference type="ARBA" id="ARBA00023163"/>
    </source>
</evidence>
<dbReference type="InterPro" id="IPR000847">
    <property type="entry name" value="LysR_HTH_N"/>
</dbReference>
<dbReference type="Gene3D" id="3.40.190.10">
    <property type="entry name" value="Periplasmic binding protein-like II"/>
    <property type="match status" value="2"/>
</dbReference>
<dbReference type="CDD" id="cd08432">
    <property type="entry name" value="PBP2_GcdR_TrpI_HvrB_AmpR_like"/>
    <property type="match status" value="1"/>
</dbReference>
<dbReference type="RefSeq" id="WP_289504983.1">
    <property type="nucleotide sequence ID" value="NZ_CP116805.1"/>
</dbReference>
<dbReference type="SUPFAM" id="SSF46785">
    <property type="entry name" value="Winged helix' DNA-binding domain"/>
    <property type="match status" value="1"/>
</dbReference>
<evidence type="ECO:0000313" key="6">
    <source>
        <dbReference type="EMBL" id="WCL55206.1"/>
    </source>
</evidence>
<dbReference type="Proteomes" id="UP001217500">
    <property type="component" value="Chromosome"/>
</dbReference>
<dbReference type="InterPro" id="IPR058163">
    <property type="entry name" value="LysR-type_TF_proteobact-type"/>
</dbReference>
<dbReference type="PANTHER" id="PTHR30537">
    <property type="entry name" value="HTH-TYPE TRANSCRIPTIONAL REGULATOR"/>
    <property type="match status" value="1"/>
</dbReference>
<evidence type="ECO:0000256" key="1">
    <source>
        <dbReference type="ARBA" id="ARBA00009437"/>
    </source>
</evidence>
<dbReference type="GO" id="GO:0003700">
    <property type="term" value="F:DNA-binding transcription factor activity"/>
    <property type="evidence" value="ECO:0007669"/>
    <property type="project" value="InterPro"/>
</dbReference>
<dbReference type="AlphaFoldDB" id="A0AAE9XUE5"/>
<evidence type="ECO:0000259" key="5">
    <source>
        <dbReference type="PROSITE" id="PS50931"/>
    </source>
</evidence>
<dbReference type="InterPro" id="IPR036388">
    <property type="entry name" value="WH-like_DNA-bd_sf"/>
</dbReference>
<dbReference type="Pfam" id="PF03466">
    <property type="entry name" value="LysR_substrate"/>
    <property type="match status" value="1"/>
</dbReference>
<reference evidence="6" key="1">
    <citation type="submission" date="2023-01" db="EMBL/GenBank/DDBJ databases">
        <title>The genome sequence of Kordiimonadaceae bacterium 6D33.</title>
        <authorList>
            <person name="Liu Y."/>
        </authorList>
    </citation>
    <scope>NUCLEOTIDE SEQUENCE</scope>
    <source>
        <strain evidence="6">6D33</strain>
    </source>
</reference>